<comment type="caution">
    <text evidence="1">The sequence shown here is derived from an EMBL/GenBank/DDBJ whole genome shotgun (WGS) entry which is preliminary data.</text>
</comment>
<gene>
    <name evidence="1" type="ORF">D0809_18430</name>
</gene>
<evidence type="ECO:0000313" key="1">
    <source>
        <dbReference type="EMBL" id="TEB42841.1"/>
    </source>
</evidence>
<dbReference type="AlphaFoldDB" id="A0A4Y7U9D2"/>
<proteinExistence type="predicted"/>
<name>A0A4Y7U9D2_9FLAO</name>
<dbReference type="EMBL" id="QWDN01000007">
    <property type="protein sequence ID" value="TEB42841.1"/>
    <property type="molecule type" value="Genomic_DNA"/>
</dbReference>
<dbReference type="Proteomes" id="UP000298340">
    <property type="component" value="Unassembled WGS sequence"/>
</dbReference>
<protein>
    <submittedName>
        <fullName evidence="1">Uncharacterized protein</fullName>
    </submittedName>
</protein>
<evidence type="ECO:0000313" key="2">
    <source>
        <dbReference type="Proteomes" id="UP000298340"/>
    </source>
</evidence>
<sequence length="59" mass="7034">MITVIFSISVYFGFIFKIGSRFFKGTNIIFYDNPCGINRLLLKQKKRLKNLRRFLTKIN</sequence>
<accession>A0A4Y7U9D2</accession>
<reference evidence="1 2" key="1">
    <citation type="journal article" date="2018" name="Syst. Appl. Microbiol.">
        <title>Flavobacterium circumlabens sp. nov. and Flavobacterium cupreum sp. nov., two psychrotrophic species isolated from Antarctic environmental samples.</title>
        <authorList>
            <person name="Kralova S."/>
            <person name="Busse H.J."/>
            <person name="Svec P."/>
            <person name="Maslanova I."/>
            <person name="Stankova E."/>
            <person name="Bartak M."/>
            <person name="Sedlacek I."/>
        </authorList>
    </citation>
    <scope>NUCLEOTIDE SEQUENCE [LARGE SCALE GENOMIC DNA]</scope>
    <source>
        <strain evidence="1 2">CCM 8828</strain>
    </source>
</reference>
<organism evidence="1 2">
    <name type="scientific">Flavobacterium circumlabens</name>
    <dbReference type="NCBI Taxonomy" id="2133765"/>
    <lineage>
        <taxon>Bacteria</taxon>
        <taxon>Pseudomonadati</taxon>
        <taxon>Bacteroidota</taxon>
        <taxon>Flavobacteriia</taxon>
        <taxon>Flavobacteriales</taxon>
        <taxon>Flavobacteriaceae</taxon>
        <taxon>Flavobacterium</taxon>
    </lineage>
</organism>